<dbReference type="RefSeq" id="WP_162508339.1">
    <property type="nucleotide sequence ID" value="NZ_BMNL01000001.1"/>
</dbReference>
<reference evidence="1" key="2">
    <citation type="submission" date="2020-09" db="EMBL/GenBank/DDBJ databases">
        <authorList>
            <person name="Sun Q."/>
            <person name="Ohkuma M."/>
        </authorList>
    </citation>
    <scope>NUCLEOTIDE SEQUENCE</scope>
    <source>
        <strain evidence="1">JCM 10088</strain>
    </source>
</reference>
<reference evidence="1" key="1">
    <citation type="journal article" date="2014" name="Int. J. Syst. Evol. Microbiol.">
        <title>Complete genome sequence of Corynebacterium casei LMG S-19264T (=DSM 44701T), isolated from a smear-ripened cheese.</title>
        <authorList>
            <consortium name="US DOE Joint Genome Institute (JGI-PGF)"/>
            <person name="Walter F."/>
            <person name="Albersmeier A."/>
            <person name="Kalinowski J."/>
            <person name="Ruckert C."/>
        </authorList>
    </citation>
    <scope>NUCLEOTIDE SEQUENCE</scope>
    <source>
        <strain evidence="1">JCM 10088</strain>
    </source>
</reference>
<dbReference type="AlphaFoldDB" id="A0A830GT64"/>
<sequence length="123" mass="13835">MELGIYHVDNYSNSVIQKDVNIINQFNNNHDDSKGFILLSYVIGNNRASIVVKIPVKGNTILLNEISMGYWTILVTEPQYIQLLIYALDHPWIGYIGEKAVLTSNPAIPSPGQDTLTIFQDNK</sequence>
<organism evidence="1 2">
    <name type="scientific">Thermocladium modestius</name>
    <dbReference type="NCBI Taxonomy" id="62609"/>
    <lineage>
        <taxon>Archaea</taxon>
        <taxon>Thermoproteota</taxon>
        <taxon>Thermoprotei</taxon>
        <taxon>Thermoproteales</taxon>
        <taxon>Thermoproteaceae</taxon>
        <taxon>Thermocladium</taxon>
    </lineage>
</organism>
<dbReference type="Proteomes" id="UP000610960">
    <property type="component" value="Unassembled WGS sequence"/>
</dbReference>
<name>A0A830GT64_9CREN</name>
<dbReference type="EMBL" id="BMNL01000001">
    <property type="protein sequence ID" value="GGP19664.1"/>
    <property type="molecule type" value="Genomic_DNA"/>
</dbReference>
<accession>A0A830GT64</accession>
<gene>
    <name evidence="1" type="ORF">GCM10007981_04260</name>
</gene>
<keyword evidence="2" id="KW-1185">Reference proteome</keyword>
<comment type="caution">
    <text evidence="1">The sequence shown here is derived from an EMBL/GenBank/DDBJ whole genome shotgun (WGS) entry which is preliminary data.</text>
</comment>
<proteinExistence type="predicted"/>
<evidence type="ECO:0000313" key="2">
    <source>
        <dbReference type="Proteomes" id="UP000610960"/>
    </source>
</evidence>
<evidence type="ECO:0000313" key="1">
    <source>
        <dbReference type="EMBL" id="GGP19664.1"/>
    </source>
</evidence>
<protein>
    <submittedName>
        <fullName evidence="1">Uncharacterized protein</fullName>
    </submittedName>
</protein>